<organism evidence="2 3">
    <name type="scientific">Fundicoccus ignavus</name>
    <dbReference type="NCBI Taxonomy" id="2664442"/>
    <lineage>
        <taxon>Bacteria</taxon>
        <taxon>Bacillati</taxon>
        <taxon>Bacillota</taxon>
        <taxon>Bacilli</taxon>
        <taxon>Lactobacillales</taxon>
        <taxon>Aerococcaceae</taxon>
        <taxon>Fundicoccus</taxon>
    </lineage>
</organism>
<sequence>MSQLTRRIRQLEERAGYKESDVYFIDCENLTEKEIENEVKRIRRKAENATIFIDDISIRGEAVEH</sequence>
<feature type="coiled-coil region" evidence="1">
    <location>
        <begin position="1"/>
        <end position="45"/>
    </location>
</feature>
<evidence type="ECO:0000313" key="3">
    <source>
        <dbReference type="Proteomes" id="UP000469870"/>
    </source>
</evidence>
<comment type="caution">
    <text evidence="2">The sequence shown here is derived from an EMBL/GenBank/DDBJ whole genome shotgun (WGS) entry which is preliminary data.</text>
</comment>
<reference evidence="2 3" key="1">
    <citation type="submission" date="2019-11" db="EMBL/GenBank/DDBJ databases">
        <title>Characterisation of Fundicoccus ignavus gen. nov. sp. nov., a novel genus of the family Aerococcaceae isolated from bulk tank milk.</title>
        <authorList>
            <person name="Siebert A."/>
            <person name="Huptas C."/>
            <person name="Wenning M."/>
            <person name="Scherer S."/>
            <person name="Doll E.V."/>
        </authorList>
    </citation>
    <scope>NUCLEOTIDE SEQUENCE [LARGE SCALE GENOMIC DNA]</scope>
    <source>
        <strain evidence="2 3">DSM 109653</strain>
    </source>
</reference>
<accession>A0A844BFH3</accession>
<dbReference type="AlphaFoldDB" id="A0A844BFH3"/>
<dbReference type="RefSeq" id="WP_153861199.1">
    <property type="nucleotide sequence ID" value="NZ_WJQR01000001.1"/>
</dbReference>
<keyword evidence="1" id="KW-0175">Coiled coil</keyword>
<evidence type="ECO:0000256" key="1">
    <source>
        <dbReference type="SAM" id="Coils"/>
    </source>
</evidence>
<evidence type="ECO:0000313" key="2">
    <source>
        <dbReference type="EMBL" id="MRI80710.1"/>
    </source>
</evidence>
<gene>
    <name evidence="2" type="ORF">GIY11_01510</name>
</gene>
<dbReference type="Proteomes" id="UP000469870">
    <property type="component" value="Unassembled WGS sequence"/>
</dbReference>
<name>A0A844BFH3_9LACT</name>
<protein>
    <submittedName>
        <fullName evidence="2">Uncharacterized protein</fullName>
    </submittedName>
</protein>
<dbReference type="EMBL" id="WJQR01000001">
    <property type="protein sequence ID" value="MRI80710.1"/>
    <property type="molecule type" value="Genomic_DNA"/>
</dbReference>
<proteinExistence type="predicted"/>